<proteinExistence type="predicted"/>
<dbReference type="EMBL" id="BAAFSV010000001">
    <property type="protein sequence ID" value="GAB1309916.1"/>
    <property type="molecule type" value="Genomic_DNA"/>
</dbReference>
<name>A0ABQ0FWP9_9PEZI</name>
<evidence type="ECO:0000313" key="1">
    <source>
        <dbReference type="EMBL" id="GAB1309916.1"/>
    </source>
</evidence>
<comment type="caution">
    <text evidence="1">The sequence shown here is derived from an EMBL/GenBank/DDBJ whole genome shotgun (WGS) entry which is preliminary data.</text>
</comment>
<dbReference type="Proteomes" id="UP001628179">
    <property type="component" value="Unassembled WGS sequence"/>
</dbReference>
<evidence type="ECO:0000313" key="2">
    <source>
        <dbReference type="Proteomes" id="UP001628179"/>
    </source>
</evidence>
<accession>A0ABQ0FWP9</accession>
<sequence length="203" mass="23841">MGILNRVTDNWIRRSRKERLLPYLFWAKMEDRAAFEGASKDAIREHFRNWVNTRSIERDGPGGDNPLIADISPRYRACLYVDKEVMESATLTEYPSVVNPTGFYLKVGGQVVLIDGQYGEHYLDQRGIGEYDRQEIEEGYMDEEDLEEDEYDSIDGKTEYDVGWQYVGLELTATMYDSLCEYHDAWIRPYYYTRPPKVWGRDN</sequence>
<reference evidence="1 2" key="1">
    <citation type="submission" date="2024-09" db="EMBL/GenBank/DDBJ databases">
        <title>Itraconazole resistance in Madurella fahalii resulting from another homologue of gene encoding cytochrome P450 14-alpha sterol demethylase (CYP51).</title>
        <authorList>
            <person name="Yoshioka I."/>
            <person name="Fahal A.H."/>
            <person name="Kaneko S."/>
            <person name="Yaguchi T."/>
        </authorList>
    </citation>
    <scope>NUCLEOTIDE SEQUENCE [LARGE SCALE GENOMIC DNA]</scope>
    <source>
        <strain evidence="1 2">IFM 68171</strain>
    </source>
</reference>
<dbReference type="RefSeq" id="XP_070911649.1">
    <property type="nucleotide sequence ID" value="XM_071055548.1"/>
</dbReference>
<gene>
    <name evidence="1" type="ORF">MFIFM68171_00126</name>
</gene>
<organism evidence="1 2">
    <name type="scientific">Madurella fahalii</name>
    <dbReference type="NCBI Taxonomy" id="1157608"/>
    <lineage>
        <taxon>Eukaryota</taxon>
        <taxon>Fungi</taxon>
        <taxon>Dikarya</taxon>
        <taxon>Ascomycota</taxon>
        <taxon>Pezizomycotina</taxon>
        <taxon>Sordariomycetes</taxon>
        <taxon>Sordariomycetidae</taxon>
        <taxon>Sordariales</taxon>
        <taxon>Sordariales incertae sedis</taxon>
        <taxon>Madurella</taxon>
    </lineage>
</organism>
<dbReference type="GeneID" id="98170871"/>
<protein>
    <submittedName>
        <fullName evidence="1">Uncharacterized protein</fullName>
    </submittedName>
</protein>
<keyword evidence="2" id="KW-1185">Reference proteome</keyword>